<dbReference type="CDD" id="cd00712">
    <property type="entry name" value="AsnB"/>
    <property type="match status" value="1"/>
</dbReference>
<dbReference type="InterPro" id="IPR006426">
    <property type="entry name" value="Asn_synth_AEB"/>
</dbReference>
<keyword evidence="5 9" id="KW-0067">ATP-binding</keyword>
<dbReference type="InterPro" id="IPR051786">
    <property type="entry name" value="ASN_synthetase/amidase"/>
</dbReference>
<evidence type="ECO:0000313" key="13">
    <source>
        <dbReference type="Proteomes" id="UP000235347"/>
    </source>
</evidence>
<evidence type="ECO:0000256" key="2">
    <source>
        <dbReference type="ARBA" id="ARBA00005752"/>
    </source>
</evidence>
<dbReference type="PROSITE" id="PS51278">
    <property type="entry name" value="GATASE_TYPE_2"/>
    <property type="match status" value="1"/>
</dbReference>
<accession>A0A2N7W1V9</accession>
<gene>
    <name evidence="12" type="primary">asnB</name>
    <name evidence="12" type="ORF">C0Z19_15290</name>
</gene>
<evidence type="ECO:0000256" key="8">
    <source>
        <dbReference type="PIRSR" id="PIRSR001589-1"/>
    </source>
</evidence>
<dbReference type="Gene3D" id="3.60.20.10">
    <property type="entry name" value="Glutamine Phosphoribosylpyrophosphate, subunit 1, domain 1"/>
    <property type="match status" value="1"/>
</dbReference>
<proteinExistence type="inferred from homology"/>
<evidence type="ECO:0000256" key="5">
    <source>
        <dbReference type="ARBA" id="ARBA00022840"/>
    </source>
</evidence>
<dbReference type="CDD" id="cd01991">
    <property type="entry name" value="Asn_synthase_B_C"/>
    <property type="match status" value="1"/>
</dbReference>
<comment type="catalytic activity">
    <reaction evidence="7">
        <text>L-aspartate + L-glutamine + ATP + H2O = L-asparagine + L-glutamate + AMP + diphosphate + H(+)</text>
        <dbReference type="Rhea" id="RHEA:12228"/>
        <dbReference type="ChEBI" id="CHEBI:15377"/>
        <dbReference type="ChEBI" id="CHEBI:15378"/>
        <dbReference type="ChEBI" id="CHEBI:29985"/>
        <dbReference type="ChEBI" id="CHEBI:29991"/>
        <dbReference type="ChEBI" id="CHEBI:30616"/>
        <dbReference type="ChEBI" id="CHEBI:33019"/>
        <dbReference type="ChEBI" id="CHEBI:58048"/>
        <dbReference type="ChEBI" id="CHEBI:58359"/>
        <dbReference type="ChEBI" id="CHEBI:456215"/>
        <dbReference type="EC" id="6.3.5.4"/>
    </reaction>
</comment>
<dbReference type="InterPro" id="IPR033738">
    <property type="entry name" value="AsnB_N"/>
</dbReference>
<comment type="caution">
    <text evidence="12">The sequence shown here is derived from an EMBL/GenBank/DDBJ whole genome shotgun (WGS) entry which is preliminary data.</text>
</comment>
<dbReference type="InterPro" id="IPR001962">
    <property type="entry name" value="Asn_synthase"/>
</dbReference>
<dbReference type="PANTHER" id="PTHR43284">
    <property type="entry name" value="ASPARAGINE SYNTHETASE (GLUTAMINE-HYDROLYZING)"/>
    <property type="match status" value="1"/>
</dbReference>
<evidence type="ECO:0000256" key="10">
    <source>
        <dbReference type="PIRSR" id="PIRSR001589-3"/>
    </source>
</evidence>
<organism evidence="12 13">
    <name type="scientific">Trinickia soli</name>
    <dbReference type="NCBI Taxonomy" id="380675"/>
    <lineage>
        <taxon>Bacteria</taxon>
        <taxon>Pseudomonadati</taxon>
        <taxon>Pseudomonadota</taxon>
        <taxon>Betaproteobacteria</taxon>
        <taxon>Burkholderiales</taxon>
        <taxon>Burkholderiaceae</taxon>
        <taxon>Trinickia</taxon>
    </lineage>
</organism>
<dbReference type="EC" id="6.3.5.4" evidence="3"/>
<keyword evidence="6 8" id="KW-0315">Glutamine amidotransferase</keyword>
<evidence type="ECO:0000256" key="9">
    <source>
        <dbReference type="PIRSR" id="PIRSR001589-2"/>
    </source>
</evidence>
<dbReference type="PANTHER" id="PTHR43284:SF1">
    <property type="entry name" value="ASPARAGINE SYNTHETASE"/>
    <property type="match status" value="1"/>
</dbReference>
<dbReference type="SUPFAM" id="SSF56235">
    <property type="entry name" value="N-terminal nucleophile aminohydrolases (Ntn hydrolases)"/>
    <property type="match status" value="1"/>
</dbReference>
<dbReference type="AlphaFoldDB" id="A0A2N7W1V9"/>
<feature type="site" description="Important for beta-aspartyl-AMP intermediate formation" evidence="10">
    <location>
        <position position="353"/>
    </location>
</feature>
<reference evidence="12 13" key="1">
    <citation type="submission" date="2018-01" db="EMBL/GenBank/DDBJ databases">
        <title>Whole genome analyses suggest that Burkholderia sensu lato contains two further novel genera in the rhizoxinica-symbiotica group Mycetohabitans gen. nov., and Trinickia gen. nov.: implications for the evolution of diazotrophy and nodulation in the Burkholderiaceae.</title>
        <authorList>
            <person name="Estrada-de los Santos P."/>
            <person name="Palmer M."/>
            <person name="Chavez-Ramirez B."/>
            <person name="Beukes C."/>
            <person name="Steenkamp E.T."/>
            <person name="Hirsch A.M."/>
            <person name="Manyaka P."/>
            <person name="Maluk M."/>
            <person name="Lafos M."/>
            <person name="Crook M."/>
            <person name="Gross E."/>
            <person name="Simon M.F."/>
            <person name="Bueno dos Reis Junior F."/>
            <person name="Poole P.S."/>
            <person name="Venter S.N."/>
            <person name="James E.K."/>
        </authorList>
    </citation>
    <scope>NUCLEOTIDE SEQUENCE [LARGE SCALE GENOMIC DNA]</scope>
    <source>
        <strain evidence="12 13">GP25-8</strain>
    </source>
</reference>
<evidence type="ECO:0000256" key="6">
    <source>
        <dbReference type="ARBA" id="ARBA00022962"/>
    </source>
</evidence>
<dbReference type="InterPro" id="IPR014729">
    <property type="entry name" value="Rossmann-like_a/b/a_fold"/>
</dbReference>
<feature type="binding site" evidence="9">
    <location>
        <position position="276"/>
    </location>
    <ligand>
        <name>ATP</name>
        <dbReference type="ChEBI" id="CHEBI:30616"/>
    </ligand>
</feature>
<dbReference type="Pfam" id="PF13537">
    <property type="entry name" value="GATase_7"/>
    <property type="match status" value="1"/>
</dbReference>
<name>A0A2N7W1V9_9BURK</name>
<keyword evidence="13" id="KW-1185">Reference proteome</keyword>
<dbReference type="NCBIfam" id="TIGR01536">
    <property type="entry name" value="asn_synth_AEB"/>
    <property type="match status" value="1"/>
</dbReference>
<evidence type="ECO:0000259" key="11">
    <source>
        <dbReference type="PROSITE" id="PS51278"/>
    </source>
</evidence>
<keyword evidence="8" id="KW-0061">Asparagine biosynthesis</keyword>
<dbReference type="GO" id="GO:0006529">
    <property type="term" value="P:asparagine biosynthetic process"/>
    <property type="evidence" value="ECO:0007669"/>
    <property type="project" value="UniProtKB-KW"/>
</dbReference>
<dbReference type="RefSeq" id="WP_102610681.1">
    <property type="nucleotide sequence ID" value="NZ_PNYB01000012.1"/>
</dbReference>
<dbReference type="Gene3D" id="3.40.50.620">
    <property type="entry name" value="HUPs"/>
    <property type="match status" value="1"/>
</dbReference>
<evidence type="ECO:0000256" key="4">
    <source>
        <dbReference type="ARBA" id="ARBA00022741"/>
    </source>
</evidence>
<feature type="domain" description="Glutamine amidotransferase type-2" evidence="11">
    <location>
        <begin position="2"/>
        <end position="205"/>
    </location>
</feature>
<comment type="similarity">
    <text evidence="2">Belongs to the asparagine synthetase family.</text>
</comment>
<evidence type="ECO:0000256" key="3">
    <source>
        <dbReference type="ARBA" id="ARBA00012737"/>
    </source>
</evidence>
<keyword evidence="8" id="KW-0028">Amino-acid biosynthesis</keyword>
<sequence>MCRMFGLFGSNKRNKIIECIESLKAGGPDEQNVRFLRTGLLGHTRLSINGLLNGSQPYTLDGRHCIFVGEIYNHKELSATYGITRHPGDADGSVILPLFERLGPRFVEELDGMFAIAIVDTRQNDKLTLYTDSVAVKPVYYKHSPGCLSFASEIEALPDFEKDDRTIQASGFDTYGTFRACLGAQTIFPNVKVLEPATYLTFDGERASIDHYVPSPERSLPERYDVAALEADVSQAVAWMTNAEVPGCSTLSGGIDSSLIAVLANRHPGMLNAFNVWYEGAWQEDETAYAKMVAEHAQLRYHQVTVENDRFPSLIERMCRALSQPNAAAHCLSTFRLYEAISSGGFRVALVGEGADDFFGGYDRMVHVATAFEQEEALSAYIRDLAAIPSTLRARLIDPEAVDMQYAMRLKEFIRGLPGSSWFRKIVQFEAKHRLPYYILHRVDALSMAHSVEARVPFCLPSVYRHAAVCEDRQLVNQQARKRPIYECARGVLPSAVLARRKQPFLLPIAGMLRPGFPIFDYLMDTVRSSCRTFDFVNKDVLLGCIEENMHRPTTALGNSIWAWLIFEVWANEHDITFR</sequence>
<evidence type="ECO:0000256" key="7">
    <source>
        <dbReference type="ARBA" id="ARBA00048741"/>
    </source>
</evidence>
<dbReference type="Pfam" id="PF00733">
    <property type="entry name" value="Asn_synthase"/>
    <property type="match status" value="1"/>
</dbReference>
<comment type="pathway">
    <text evidence="1">Amino-acid biosynthesis; L-asparagine biosynthesis; L-asparagine from L-aspartate (L-Gln route): step 1/1.</text>
</comment>
<evidence type="ECO:0000256" key="1">
    <source>
        <dbReference type="ARBA" id="ARBA00005187"/>
    </source>
</evidence>
<evidence type="ECO:0000313" key="12">
    <source>
        <dbReference type="EMBL" id="PMS23377.1"/>
    </source>
</evidence>
<dbReference type="GO" id="GO:0004066">
    <property type="term" value="F:asparagine synthase (glutamine-hydrolyzing) activity"/>
    <property type="evidence" value="ECO:0007669"/>
    <property type="project" value="UniProtKB-EC"/>
</dbReference>
<dbReference type="GO" id="GO:0005524">
    <property type="term" value="F:ATP binding"/>
    <property type="evidence" value="ECO:0007669"/>
    <property type="project" value="UniProtKB-KW"/>
</dbReference>
<feature type="binding site" evidence="9">
    <location>
        <position position="91"/>
    </location>
    <ligand>
        <name>L-glutamine</name>
        <dbReference type="ChEBI" id="CHEBI:58359"/>
    </ligand>
</feature>
<protein>
    <recommendedName>
        <fullName evidence="3">asparagine synthase (glutamine-hydrolyzing)</fullName>
        <ecNumber evidence="3">6.3.5.4</ecNumber>
    </recommendedName>
</protein>
<dbReference type="InterPro" id="IPR017932">
    <property type="entry name" value="GATase_2_dom"/>
</dbReference>
<dbReference type="SUPFAM" id="SSF52402">
    <property type="entry name" value="Adenine nucleotide alpha hydrolases-like"/>
    <property type="match status" value="1"/>
</dbReference>
<dbReference type="PIRSF" id="PIRSF001589">
    <property type="entry name" value="Asn_synthetase_glu-h"/>
    <property type="match status" value="1"/>
</dbReference>
<keyword evidence="4 9" id="KW-0547">Nucleotide-binding</keyword>
<feature type="active site" description="For GATase activity" evidence="8">
    <location>
        <position position="2"/>
    </location>
</feature>
<dbReference type="EMBL" id="PNYB01000012">
    <property type="protein sequence ID" value="PMS23377.1"/>
    <property type="molecule type" value="Genomic_DNA"/>
</dbReference>
<dbReference type="Proteomes" id="UP000235347">
    <property type="component" value="Unassembled WGS sequence"/>
</dbReference>
<dbReference type="InterPro" id="IPR029055">
    <property type="entry name" value="Ntn_hydrolases_N"/>
</dbReference>